<dbReference type="GO" id="GO:0016788">
    <property type="term" value="F:hydrolase activity, acting on ester bonds"/>
    <property type="evidence" value="ECO:0007669"/>
    <property type="project" value="InterPro"/>
</dbReference>
<evidence type="ECO:0000313" key="1">
    <source>
        <dbReference type="EMBL" id="ABS56910.1"/>
    </source>
</evidence>
<accession>A7IAZ9</accession>
<dbReference type="eggNOG" id="arCOG04005">
    <property type="taxonomic scope" value="Archaea"/>
</dbReference>
<dbReference type="STRING" id="456442.Mboo_2396"/>
<dbReference type="KEGG" id="mbn:Mboo_2396"/>
<evidence type="ECO:0008006" key="3">
    <source>
        <dbReference type="Google" id="ProtNLM"/>
    </source>
</evidence>
<dbReference type="RefSeq" id="WP_012107972.1">
    <property type="nucleotide sequence ID" value="NC_009712.1"/>
</dbReference>
<gene>
    <name evidence="1" type="ordered locus">Mboo_2396</name>
</gene>
<dbReference type="EMBL" id="CP000780">
    <property type="protein sequence ID" value="ABS56910.1"/>
    <property type="molecule type" value="Genomic_DNA"/>
</dbReference>
<dbReference type="Gene3D" id="1.10.575.10">
    <property type="entry name" value="P1 Nuclease"/>
    <property type="match status" value="1"/>
</dbReference>
<dbReference type="GeneID" id="5410888"/>
<dbReference type="SUPFAM" id="SSF48537">
    <property type="entry name" value="Phospholipase C/P1 nuclease"/>
    <property type="match status" value="1"/>
</dbReference>
<dbReference type="InterPro" id="IPR008947">
    <property type="entry name" value="PLipase_C/P1_nuclease_dom_sf"/>
</dbReference>
<sequence>MVRTVENWTETTHLDLTDIAALRMGLSRSQREVLCSSIMVPDRWGTLEKIRHYMPLCSIFAGELTRDAIRTVRRVPDQMAGLEKLGYAMHFLQDAGNPWHGRPLLPSCQKNHTMYEEYVARNMRDGFCFRNSLLDTPDRWILHPLFTERIGEGAAYLARHAVRHFAFLDTCIRTDRKWQESEEVARVTRSLLAACLQMCETQIHSFSIRAESQAVRSIRLPVAVTWTFLGSDERRLAI</sequence>
<keyword evidence="2" id="KW-1185">Reference proteome</keyword>
<dbReference type="Proteomes" id="UP000002408">
    <property type="component" value="Chromosome"/>
</dbReference>
<organism evidence="1 2">
    <name type="scientific">Methanoregula boonei (strain DSM 21154 / JCM 14090 / 6A8)</name>
    <dbReference type="NCBI Taxonomy" id="456442"/>
    <lineage>
        <taxon>Archaea</taxon>
        <taxon>Methanobacteriati</taxon>
        <taxon>Methanobacteriota</taxon>
        <taxon>Stenosarchaea group</taxon>
        <taxon>Methanomicrobia</taxon>
        <taxon>Methanomicrobiales</taxon>
        <taxon>Methanoregulaceae</taxon>
        <taxon>Methanoregula</taxon>
    </lineage>
</organism>
<reference evidence="2" key="1">
    <citation type="journal article" date="2015" name="Microbiology">
        <title>Genome of Methanoregula boonei 6A8 reveals adaptations to oligotrophic peatland environments.</title>
        <authorList>
            <person name="Braeuer S."/>
            <person name="Cadillo-Quiroz H."/>
            <person name="Kyrpides N."/>
            <person name="Woyke T."/>
            <person name="Goodwin L."/>
            <person name="Detter C."/>
            <person name="Podell S."/>
            <person name="Yavitt J.B."/>
            <person name="Zinder S.H."/>
        </authorList>
    </citation>
    <scope>NUCLEOTIDE SEQUENCE [LARGE SCALE GENOMIC DNA]</scope>
    <source>
        <strain evidence="2">DSM 21154 / JCM 14090 / 6A8</strain>
    </source>
</reference>
<name>A7IAZ9_METB6</name>
<proteinExistence type="predicted"/>
<evidence type="ECO:0000313" key="2">
    <source>
        <dbReference type="Proteomes" id="UP000002408"/>
    </source>
</evidence>
<dbReference type="AlphaFoldDB" id="A7IAZ9"/>
<protein>
    <recommendedName>
        <fullName evidence="3">Phospholipase C/D domain-containing protein</fullName>
    </recommendedName>
</protein>
<dbReference type="HOGENOM" id="CLU_1163793_0_0_2"/>